<evidence type="ECO:0000313" key="6">
    <source>
        <dbReference type="EMBL" id="KIW25668.1"/>
    </source>
</evidence>
<protein>
    <recommendedName>
        <fullName evidence="5">FAD-binding PCMH-type domain-containing protein</fullName>
    </recommendedName>
</protein>
<dbReference type="InterPro" id="IPR036318">
    <property type="entry name" value="FAD-bd_PCMH-like_sf"/>
</dbReference>
<sequence>MTASANSVAWATTLLSQARPEQVFFPGTAAYELARNGFWSNIQKELQPACIYQPRNAADVSLAVVIFNITKCPFNVKSGGHGRFAGESSIGNEGVLIDLAHINHIKVSDDRKSVAVGPGLRWVDVYGCLEPLHLTVVGGRDADVGVGGFLLAGGIAFHSSMYGWATENIRSMEVVLASGLVVTASESSHPHLFRALRGGGGNFGIVVSFVLDAYPYAGMWGGRRFTSDEDTGALLDAFMKYGHQSPADPKVSVILNHTILNGEFVWVNDLEYCEPVVLAPDGPLIPDLLQDFMKLPTSMDETTNTHNSALTVAMASGSPRGYRNSYWGLAAKLDRRVLDFYVEMYRREGAKLAQLPGVGAGGDIQVITAGMRAAMGRRGGNVLGLSDSTEPLLLFNPAPRWTDPRHDEIVLSTINTIITATEARARELGLAHSFLYMNYTAGWQDPIAGYGAEQKRFLQSVSRKYDPEGFFQTIRKGGFKLGGSPKSLQQWAGSSCERPHKT</sequence>
<dbReference type="AlphaFoldDB" id="A0A0D2C374"/>
<evidence type="ECO:0000313" key="7">
    <source>
        <dbReference type="Proteomes" id="UP000054466"/>
    </source>
</evidence>
<dbReference type="InterPro" id="IPR016166">
    <property type="entry name" value="FAD-bd_PCMH"/>
</dbReference>
<dbReference type="GO" id="GO:0071949">
    <property type="term" value="F:FAD binding"/>
    <property type="evidence" value="ECO:0007669"/>
    <property type="project" value="InterPro"/>
</dbReference>
<dbReference type="InterPro" id="IPR050416">
    <property type="entry name" value="FAD-linked_Oxidoreductase"/>
</dbReference>
<organism evidence="6 7">
    <name type="scientific">Cladophialophora immunda</name>
    <dbReference type="NCBI Taxonomy" id="569365"/>
    <lineage>
        <taxon>Eukaryota</taxon>
        <taxon>Fungi</taxon>
        <taxon>Dikarya</taxon>
        <taxon>Ascomycota</taxon>
        <taxon>Pezizomycotina</taxon>
        <taxon>Eurotiomycetes</taxon>
        <taxon>Chaetothyriomycetidae</taxon>
        <taxon>Chaetothyriales</taxon>
        <taxon>Herpotrichiellaceae</taxon>
        <taxon>Cladophialophora</taxon>
    </lineage>
</organism>
<evidence type="ECO:0000256" key="4">
    <source>
        <dbReference type="ARBA" id="ARBA00023002"/>
    </source>
</evidence>
<dbReference type="Gene3D" id="3.30.465.10">
    <property type="match status" value="1"/>
</dbReference>
<keyword evidence="2" id="KW-0285">Flavoprotein</keyword>
<proteinExistence type="inferred from homology"/>
<keyword evidence="3" id="KW-0274">FAD</keyword>
<dbReference type="InterPro" id="IPR006094">
    <property type="entry name" value="Oxid_FAD_bind_N"/>
</dbReference>
<dbReference type="EMBL" id="KN847044">
    <property type="protein sequence ID" value="KIW25668.1"/>
    <property type="molecule type" value="Genomic_DNA"/>
</dbReference>
<comment type="similarity">
    <text evidence="1">Belongs to the oxygen-dependent FAD-linked oxidoreductase family.</text>
</comment>
<dbReference type="PANTHER" id="PTHR42973:SF34">
    <property type="entry name" value="FAD BINDING DOMAIN PROTEIN (AFU_ORTHOLOGUE AFUA_3G02770)"/>
    <property type="match status" value="1"/>
</dbReference>
<accession>A0A0D2C374</accession>
<keyword evidence="4" id="KW-0560">Oxidoreductase</keyword>
<dbReference type="RefSeq" id="XP_016245884.1">
    <property type="nucleotide sequence ID" value="XM_016396028.1"/>
</dbReference>
<reference evidence="6 7" key="1">
    <citation type="submission" date="2015-01" db="EMBL/GenBank/DDBJ databases">
        <title>The Genome Sequence of Cladophialophora immunda CBS83496.</title>
        <authorList>
            <consortium name="The Broad Institute Genomics Platform"/>
            <person name="Cuomo C."/>
            <person name="de Hoog S."/>
            <person name="Gorbushina A."/>
            <person name="Stielow B."/>
            <person name="Teixiera M."/>
            <person name="Abouelleil A."/>
            <person name="Chapman S.B."/>
            <person name="Priest M."/>
            <person name="Young S.K."/>
            <person name="Wortman J."/>
            <person name="Nusbaum C."/>
            <person name="Birren B."/>
        </authorList>
    </citation>
    <scope>NUCLEOTIDE SEQUENCE [LARGE SCALE GENOMIC DNA]</scope>
    <source>
        <strain evidence="6 7">CBS 83496</strain>
    </source>
</reference>
<name>A0A0D2C374_9EURO</name>
<evidence type="ECO:0000259" key="5">
    <source>
        <dbReference type="PROSITE" id="PS51387"/>
    </source>
</evidence>
<dbReference type="GO" id="GO:0016491">
    <property type="term" value="F:oxidoreductase activity"/>
    <property type="evidence" value="ECO:0007669"/>
    <property type="project" value="UniProtKB-KW"/>
</dbReference>
<evidence type="ECO:0000256" key="1">
    <source>
        <dbReference type="ARBA" id="ARBA00005466"/>
    </source>
</evidence>
<dbReference type="SUPFAM" id="SSF56176">
    <property type="entry name" value="FAD-binding/transporter-associated domain-like"/>
    <property type="match status" value="1"/>
</dbReference>
<dbReference type="STRING" id="569365.A0A0D2C374"/>
<feature type="domain" description="FAD-binding PCMH-type" evidence="5">
    <location>
        <begin position="44"/>
        <end position="216"/>
    </location>
</feature>
<keyword evidence="7" id="KW-1185">Reference proteome</keyword>
<dbReference type="HOGENOM" id="CLU_018354_1_2_1"/>
<dbReference type="PROSITE" id="PS51387">
    <property type="entry name" value="FAD_PCMH"/>
    <property type="match status" value="1"/>
</dbReference>
<dbReference type="Proteomes" id="UP000054466">
    <property type="component" value="Unassembled WGS sequence"/>
</dbReference>
<dbReference type="PANTHER" id="PTHR42973">
    <property type="entry name" value="BINDING OXIDOREDUCTASE, PUTATIVE (AFU_ORTHOLOGUE AFUA_1G17690)-RELATED"/>
    <property type="match status" value="1"/>
</dbReference>
<dbReference type="Pfam" id="PF01565">
    <property type="entry name" value="FAD_binding_4"/>
    <property type="match status" value="1"/>
</dbReference>
<evidence type="ECO:0000256" key="2">
    <source>
        <dbReference type="ARBA" id="ARBA00022630"/>
    </source>
</evidence>
<dbReference type="InterPro" id="IPR016169">
    <property type="entry name" value="FAD-bd_PCMH_sub2"/>
</dbReference>
<gene>
    <name evidence="6" type="ORF">PV07_08829</name>
</gene>
<evidence type="ECO:0000256" key="3">
    <source>
        <dbReference type="ARBA" id="ARBA00022827"/>
    </source>
</evidence>
<dbReference type="VEuPathDB" id="FungiDB:PV07_08829"/>
<dbReference type="GeneID" id="27348023"/>
<dbReference type="OrthoDB" id="2151789at2759"/>